<feature type="transmembrane region" description="Helical" evidence="1">
    <location>
        <begin position="192"/>
        <end position="214"/>
    </location>
</feature>
<gene>
    <name evidence="2" type="ORF">Q766_10275</name>
</gene>
<keyword evidence="1" id="KW-0472">Membrane</keyword>
<feature type="transmembrane region" description="Helical" evidence="1">
    <location>
        <begin position="146"/>
        <end position="172"/>
    </location>
</feature>
<evidence type="ECO:0000313" key="3">
    <source>
        <dbReference type="Proteomes" id="UP000030111"/>
    </source>
</evidence>
<organism evidence="2 3">
    <name type="scientific">Flavobacterium subsaxonicum WB 4.1-42 = DSM 21790</name>
    <dbReference type="NCBI Taxonomy" id="1121898"/>
    <lineage>
        <taxon>Bacteria</taxon>
        <taxon>Pseudomonadati</taxon>
        <taxon>Bacteroidota</taxon>
        <taxon>Flavobacteriia</taxon>
        <taxon>Flavobacteriales</taxon>
        <taxon>Flavobacteriaceae</taxon>
        <taxon>Flavobacterium</taxon>
    </lineage>
</organism>
<evidence type="ECO:0008006" key="4">
    <source>
        <dbReference type="Google" id="ProtNLM"/>
    </source>
</evidence>
<evidence type="ECO:0000313" key="2">
    <source>
        <dbReference type="EMBL" id="KGO92999.1"/>
    </source>
</evidence>
<sequence>MSDNYTTFRKFPDAGQAKELQQLLLDNNIECLFVDNSPGLGSSFSGDLLKEYEIQVHKDNFERAADIVENQAANMLNDIPEDYYLLTFSDEELYDVLVKRDEWSEFDYLLARHLLEERGKTISEDEIIKMRRHRLMELAQPEKNHISWIIFGYVCAILGGLFGITTGYVLMTAQKTLPDGNKVYTYTPSDRAHGRIIFILGLVVLALIAILKILKFF</sequence>
<accession>A0A0A2MKZ9</accession>
<protein>
    <recommendedName>
        <fullName evidence="4">DUF2007 domain-containing protein</fullName>
    </recommendedName>
</protein>
<dbReference type="STRING" id="1121898.GCA_000422725_02635"/>
<dbReference type="Proteomes" id="UP000030111">
    <property type="component" value="Unassembled WGS sequence"/>
</dbReference>
<dbReference type="EMBL" id="JRLY01000007">
    <property type="protein sequence ID" value="KGO92999.1"/>
    <property type="molecule type" value="Genomic_DNA"/>
</dbReference>
<comment type="caution">
    <text evidence="2">The sequence shown here is derived from an EMBL/GenBank/DDBJ whole genome shotgun (WGS) entry which is preliminary data.</text>
</comment>
<keyword evidence="1" id="KW-1133">Transmembrane helix</keyword>
<dbReference type="RefSeq" id="WP_026992971.1">
    <property type="nucleotide sequence ID" value="NZ_JRLY01000007.1"/>
</dbReference>
<name>A0A0A2MKZ9_9FLAO</name>
<reference evidence="2 3" key="1">
    <citation type="submission" date="2013-09" db="EMBL/GenBank/DDBJ databases">
        <authorList>
            <person name="Zeng Z."/>
            <person name="Chen C."/>
        </authorList>
    </citation>
    <scope>NUCLEOTIDE SEQUENCE [LARGE SCALE GENOMIC DNA]</scope>
    <source>
        <strain evidence="2 3">WB 4.1-42</strain>
    </source>
</reference>
<evidence type="ECO:0000256" key="1">
    <source>
        <dbReference type="SAM" id="Phobius"/>
    </source>
</evidence>
<dbReference type="OrthoDB" id="9814194at2"/>
<keyword evidence="3" id="KW-1185">Reference proteome</keyword>
<dbReference type="AlphaFoldDB" id="A0A0A2MKZ9"/>
<proteinExistence type="predicted"/>
<dbReference type="eggNOG" id="ENOG5031Y78">
    <property type="taxonomic scope" value="Bacteria"/>
</dbReference>
<keyword evidence="1" id="KW-0812">Transmembrane</keyword>